<dbReference type="InterPro" id="IPR013320">
    <property type="entry name" value="ConA-like_dom_sf"/>
</dbReference>
<dbReference type="Proteomes" id="UP001164653">
    <property type="component" value="Chromosome"/>
</dbReference>
<dbReference type="SMART" id="SM00089">
    <property type="entry name" value="PKD"/>
    <property type="match status" value="1"/>
</dbReference>
<dbReference type="Pfam" id="PF15902">
    <property type="entry name" value="Sortilin-Vps10"/>
    <property type="match status" value="2"/>
</dbReference>
<reference evidence="4" key="1">
    <citation type="submission" date="2022-11" db="EMBL/GenBank/DDBJ databases">
        <title>Dyadobacter pollutisoli sp. nov., isolated from plastic dumped soil.</title>
        <authorList>
            <person name="Kim J.M."/>
            <person name="Kim K.R."/>
            <person name="Lee J.K."/>
            <person name="Hao L."/>
            <person name="Jeon C.O."/>
        </authorList>
    </citation>
    <scope>NUCLEOTIDE SEQUENCE</scope>
    <source>
        <strain evidence="4">U1</strain>
    </source>
</reference>
<protein>
    <submittedName>
        <fullName evidence="4">YCF48-related protein</fullName>
    </submittedName>
</protein>
<dbReference type="SUPFAM" id="SSF110296">
    <property type="entry name" value="Oligoxyloglucan reducing end-specific cellobiohydrolase"/>
    <property type="match status" value="3"/>
</dbReference>
<dbReference type="Pfam" id="PF00801">
    <property type="entry name" value="PKD"/>
    <property type="match status" value="1"/>
</dbReference>
<name>A0A9E8SPS4_9BACT</name>
<keyword evidence="1" id="KW-0677">Repeat</keyword>
<dbReference type="PROSITE" id="PS50093">
    <property type="entry name" value="PKD"/>
    <property type="match status" value="1"/>
</dbReference>
<dbReference type="InterPro" id="IPR052025">
    <property type="entry name" value="Xyloglucanase_GH74"/>
</dbReference>
<dbReference type="InterPro" id="IPR015943">
    <property type="entry name" value="WD40/YVTN_repeat-like_dom_sf"/>
</dbReference>
<gene>
    <name evidence="4" type="ORF">ON006_13905</name>
</gene>
<dbReference type="Pfam" id="PF13385">
    <property type="entry name" value="Laminin_G_3"/>
    <property type="match status" value="1"/>
</dbReference>
<dbReference type="InterPro" id="IPR022409">
    <property type="entry name" value="PKD/Chitinase_dom"/>
</dbReference>
<accession>A0A9E8SPS4</accession>
<dbReference type="KEGG" id="dpf:ON006_13905"/>
<evidence type="ECO:0000259" key="3">
    <source>
        <dbReference type="PROSITE" id="PS50093"/>
    </source>
</evidence>
<keyword evidence="5" id="KW-1185">Reference proteome</keyword>
<proteinExistence type="predicted"/>
<evidence type="ECO:0000256" key="1">
    <source>
        <dbReference type="ARBA" id="ARBA00022737"/>
    </source>
</evidence>
<dbReference type="PANTHER" id="PTHR43739">
    <property type="entry name" value="XYLOGLUCANASE (EUROFUNG)"/>
    <property type="match status" value="1"/>
</dbReference>
<dbReference type="Gene3D" id="2.60.120.200">
    <property type="match status" value="1"/>
</dbReference>
<dbReference type="PANTHER" id="PTHR43739:SF5">
    <property type="entry name" value="EXO-ALPHA-SIALIDASE"/>
    <property type="match status" value="1"/>
</dbReference>
<evidence type="ECO:0000256" key="2">
    <source>
        <dbReference type="SAM" id="SignalP"/>
    </source>
</evidence>
<dbReference type="InterPro" id="IPR000601">
    <property type="entry name" value="PKD_dom"/>
</dbReference>
<keyword evidence="2" id="KW-0732">Signal</keyword>
<feature type="chain" id="PRO_5039284805" evidence="2">
    <location>
        <begin position="20"/>
        <end position="1402"/>
    </location>
</feature>
<dbReference type="Gene3D" id="2.60.40.10">
    <property type="entry name" value="Immunoglobulins"/>
    <property type="match status" value="1"/>
</dbReference>
<dbReference type="RefSeq" id="WP_244820398.1">
    <property type="nucleotide sequence ID" value="NZ_CP112998.1"/>
</dbReference>
<dbReference type="Gene3D" id="2.130.10.10">
    <property type="entry name" value="YVTN repeat-like/Quinoprotein amine dehydrogenase"/>
    <property type="match status" value="4"/>
</dbReference>
<sequence>MRNYLRLSFLCLMCFTAYGQGANSPICPLPLEDAAPSWAALMYKAQDQINVYEIDAALENYYSARPFVKDNYFRAYKRWRRAVASFVKEDGRVDFERMAASESQQINPAARSKGNNRVGAATWTVIGPMNTFEAEGSSDLGKEVPWQVNIYAFDVAPSNESILYAGTETGGIFKTIDKGQSWTFVSKDLARSSIQGISVSGSDPNLVLVCKGSVLLKSSDGGVTWTQLRSFAGLDVNEVKFNPSNSNIIYVATSDGLYRSIDQGVNWARVLSATVYDIDFHPNDADGVYVCVQETVSKNLQFHKSADGGASFTPVTTGLDGFVCSGARLSASRSNANVLYIVSLNGTAGGQPYLFKSTDGGASWSTVATGSSTNWGMNNGQGYYDLDIEVSPSDANIVFTGTTTLFKSTDGGVTHTAIGGYAGPFRIHPDVQCIKIRGNYTWVATDGGFTYSTDYFTDQANAHSSNSGIFASDFWGFDQGWNEDLMVGGRYHNGNTALYQNYPVGKSVRLGGAEEATGVVIQPADKLAAFKDVGPRTIPGSIGGQSVRGPAFSMYPNQEGYGAYNGEVVYHPQYFNTIFLTRDNQLWKSVDAGGSYTALYDFAEKTWRVEIPRSNPAVIYVSTNGGIYKSSDNGTTFAKLSLPKTYQYYRTDLAVNPENENELVILVSNDIYKTMDSGGSWTKLTTATLAGRTFNSLVWHPGTNGGLYLTGVQPGASVYYRDNDMADWTNYSDGLPFGFNPGFTRPFFKKGKLRLAGNLGIWEAPLITSAPPIAGPWVRQQSVRTCEGPIQFNSYSVADDKDLTYQWSFPTGSPSSATVRDPEVLFTTAGEHTATLTVSNAYGSDTKTIKIMARQTACEPDTLAGKSLDLTDPDSYVSISPMPSLGSANNTITFMAWVKPKGIQKDYSGIIVQDDSRSGLFFNEGNNSLGYMWNNHGYWERSGLVLPADKWSHVAMVVNGTECILYVNGVSHRFTNSGSYAKIDFTTRSWDLGTDRKNTGVGSRNANLEIEEVRFYNAVLSRDQIREKMHIIPRDVTQEQALISYYQFNQYDPESRTLVPTFGEGKSISVSPGLFINSTAPIATGTSFRISSVNTAGMFDFTGTGLKLDFSAGQPYPDGELLVSRLDGYPNVLPGTGNYYKQYWVVRNYGVNQTFGPLNQMKFSGKGLGEQEASGLTLFKRGSNEDLGNWESICTAASSDADTINFGSGCNITSFSQFVIKSQNPLPLRLISFEAVSTVKNEVLLNWHVSEDNESASYELMKSHDGINWNETIYKTLSESGDRSRYQFVDRKVPAGWVYYRLRLVGNNKSPFYSRIVAVFVRDSGAQFNVYPVPVSSKAPLTIESNLGTPVIFTLFDQTGKEIYKGEFVQKKELPTNKLSAGIYIVLIKSKDYMEFKRVVVQ</sequence>
<organism evidence="4 5">
    <name type="scientific">Dyadobacter pollutisoli</name>
    <dbReference type="NCBI Taxonomy" id="2910158"/>
    <lineage>
        <taxon>Bacteria</taxon>
        <taxon>Pseudomonadati</taxon>
        <taxon>Bacteroidota</taxon>
        <taxon>Cytophagia</taxon>
        <taxon>Cytophagales</taxon>
        <taxon>Spirosomataceae</taxon>
        <taxon>Dyadobacter</taxon>
    </lineage>
</organism>
<dbReference type="NCBIfam" id="TIGR04183">
    <property type="entry name" value="Por_Secre_tail"/>
    <property type="match status" value="1"/>
</dbReference>
<dbReference type="GO" id="GO:0010411">
    <property type="term" value="P:xyloglucan metabolic process"/>
    <property type="evidence" value="ECO:0007669"/>
    <property type="project" value="TreeGrafter"/>
</dbReference>
<dbReference type="InterPro" id="IPR026444">
    <property type="entry name" value="Secre_tail"/>
</dbReference>
<dbReference type="EMBL" id="CP112998">
    <property type="protein sequence ID" value="WAC15031.1"/>
    <property type="molecule type" value="Genomic_DNA"/>
</dbReference>
<feature type="signal peptide" evidence="2">
    <location>
        <begin position="1"/>
        <end position="19"/>
    </location>
</feature>
<evidence type="ECO:0000313" key="4">
    <source>
        <dbReference type="EMBL" id="WAC15031.1"/>
    </source>
</evidence>
<dbReference type="InterPro" id="IPR013783">
    <property type="entry name" value="Ig-like_fold"/>
</dbReference>
<dbReference type="SUPFAM" id="SSF49899">
    <property type="entry name" value="Concanavalin A-like lectins/glucanases"/>
    <property type="match status" value="1"/>
</dbReference>
<feature type="domain" description="PKD" evidence="3">
    <location>
        <begin position="790"/>
        <end position="851"/>
    </location>
</feature>
<dbReference type="CDD" id="cd00146">
    <property type="entry name" value="PKD"/>
    <property type="match status" value="1"/>
</dbReference>
<dbReference type="GO" id="GO:0004553">
    <property type="term" value="F:hydrolase activity, hydrolyzing O-glycosyl compounds"/>
    <property type="evidence" value="ECO:0007669"/>
    <property type="project" value="UniProtKB-ARBA"/>
</dbReference>
<dbReference type="InterPro" id="IPR031778">
    <property type="entry name" value="Sortilin_N"/>
</dbReference>
<evidence type="ECO:0000313" key="5">
    <source>
        <dbReference type="Proteomes" id="UP001164653"/>
    </source>
</evidence>